<sequence length="462" mass="52764">MEFLHAQLAIVQKQLAFVATDSYDWKTYVQACSWTVCLFESYLLLRQFPLYSKTAPPPALAEHFAPDVFQKSQVYGRDKAKFALFSGLYKQTIDSLLLHIGFYAWAWKVAGSIIRKLGYSEEYEITQSIAFVVVMVLISTIPSIPLSVYQTFVLEERHGFNKTTPALFITDLLKGWAVGFAIGAPFLAAFLYVFKWAGDRFIPWLMGFLLSFQIIMVIVYPTIIQPLFNKLSPLADGELRTRIESLASKLKFPLKHLYEIDGSKRSSHSNAYFFGLPWSKHIVIFDTLIKESKPEEVEAVLAHELGHWYYMHPTKLLLASQLHIFTILALFPAFMHAPPFLRSFDFPKQVAAQPPTIIAFLLFQMILMPLEAVVGIIMNAASRHYEYQADNFACLLQDKLKAEEMSDMSDRLGRALVQLHVKNLSTVWVDWLYSAYHHSHPTLTERLKALEAFKSAANKKAQ</sequence>
<name>A0ACB8TRB2_9APHY</name>
<protein>
    <submittedName>
        <fullName evidence="1">Metalloendopeptidase</fullName>
    </submittedName>
</protein>
<organism evidence="1 2">
    <name type="scientific">Irpex rosettiformis</name>
    <dbReference type="NCBI Taxonomy" id="378272"/>
    <lineage>
        <taxon>Eukaryota</taxon>
        <taxon>Fungi</taxon>
        <taxon>Dikarya</taxon>
        <taxon>Basidiomycota</taxon>
        <taxon>Agaricomycotina</taxon>
        <taxon>Agaricomycetes</taxon>
        <taxon>Polyporales</taxon>
        <taxon>Irpicaceae</taxon>
        <taxon>Irpex</taxon>
    </lineage>
</organism>
<evidence type="ECO:0000313" key="1">
    <source>
        <dbReference type="EMBL" id="KAI0084526.1"/>
    </source>
</evidence>
<evidence type="ECO:0000313" key="2">
    <source>
        <dbReference type="Proteomes" id="UP001055072"/>
    </source>
</evidence>
<keyword evidence="2" id="KW-1185">Reference proteome</keyword>
<gene>
    <name evidence="1" type="ORF">BDY19DRAFT_898267</name>
</gene>
<accession>A0ACB8TRB2</accession>
<reference evidence="1" key="1">
    <citation type="journal article" date="2021" name="Environ. Microbiol.">
        <title>Gene family expansions and transcriptome signatures uncover fungal adaptations to wood decay.</title>
        <authorList>
            <person name="Hage H."/>
            <person name="Miyauchi S."/>
            <person name="Viragh M."/>
            <person name="Drula E."/>
            <person name="Min B."/>
            <person name="Chaduli D."/>
            <person name="Navarro D."/>
            <person name="Favel A."/>
            <person name="Norest M."/>
            <person name="Lesage-Meessen L."/>
            <person name="Balint B."/>
            <person name="Merenyi Z."/>
            <person name="de Eugenio L."/>
            <person name="Morin E."/>
            <person name="Martinez A.T."/>
            <person name="Baldrian P."/>
            <person name="Stursova M."/>
            <person name="Martinez M.J."/>
            <person name="Novotny C."/>
            <person name="Magnuson J.K."/>
            <person name="Spatafora J.W."/>
            <person name="Maurice S."/>
            <person name="Pangilinan J."/>
            <person name="Andreopoulos W."/>
            <person name="LaButti K."/>
            <person name="Hundley H."/>
            <person name="Na H."/>
            <person name="Kuo A."/>
            <person name="Barry K."/>
            <person name="Lipzen A."/>
            <person name="Henrissat B."/>
            <person name="Riley R."/>
            <person name="Ahrendt S."/>
            <person name="Nagy L.G."/>
            <person name="Grigoriev I.V."/>
            <person name="Martin F."/>
            <person name="Rosso M.N."/>
        </authorList>
    </citation>
    <scope>NUCLEOTIDE SEQUENCE</scope>
    <source>
        <strain evidence="1">CBS 384.51</strain>
    </source>
</reference>
<proteinExistence type="predicted"/>
<dbReference type="Proteomes" id="UP001055072">
    <property type="component" value="Unassembled WGS sequence"/>
</dbReference>
<comment type="caution">
    <text evidence="1">The sequence shown here is derived from an EMBL/GenBank/DDBJ whole genome shotgun (WGS) entry which is preliminary data.</text>
</comment>
<dbReference type="EMBL" id="MU274941">
    <property type="protein sequence ID" value="KAI0084526.1"/>
    <property type="molecule type" value="Genomic_DNA"/>
</dbReference>